<accession>A0A6G8AU59</accession>
<sequence length="798" mass="92331">MRRRKKESFKKEIVMIIVSCVILVSIVVGIMVLPKLLFNNKSGTKKNYRDSKKITEKMLKDNEKYGSKNIEIKVDPETLSLELKDADKKVDLPGTFNEKVENLKEDKNTKSWTYPEKGVDVVVENQKEYVDVSFKSNKGGSSKLNWPKLEGEHYYLPIGEGKSIPSNDNLWKQYFEENNELDLNESFSMSFVSVVQNNSSAVIVMENNFDKQLINKNSKEQNLSFEVESSFNQFNRKKPLKFRIYLADNNPVSAAKLYQTDRIKEDKFMTLSEKAADNKNIEKLYGAPHIYFWQNRILTDKDVNWQKMTEGNDQLFTHIGDLLEKHYEDGRSEFDQAIVALKNNEAYKYEKNTILTGINTVLVYPDFYDKALFKKLDAEKVSFLEKDKNELPTEKRIGINKLILKDFLGDSVGSIESWGQTTTTDVIKDMKKSGIENAWIGLSNWNQGLINPSFVKEAVDSNYLIGPYDSYQSIHSNPSIDWNTAGFRNNEEVYNSKTIVKPNGEYISGFLGKGRKVNQTLIKDEAEYRLDKVLTKDVPFNTWFVDTDAAGEIYNDYSSEHQTGIQQDVDARIERTQLWNGKGLVVGTETGNDYFNKGMVFAHGLETPVIAWIDEDMRKNKESEYYVGGYASMNDTIPGRYSKQVPIKDEYKKLYLNPAYNIPLYKLVYNQSVITTHHWEWDSYKIKDEVENRRLTEYLYNVPPLIHLDSNTWDERKSDIVKNVETWSQFQKEALLNEMTEFDYLSENKLIQKTSYGDNISVIVNYSDEKFKKDDIELAPQTGLIEMNGKEYLINGKK</sequence>
<keyword evidence="3" id="KW-1185">Reference proteome</keyword>
<protein>
    <submittedName>
        <fullName evidence="2">Uncharacterized protein</fullName>
    </submittedName>
</protein>
<gene>
    <name evidence="2" type="ORF">G7082_08415</name>
</gene>
<dbReference type="KEGG" id="vhy:G7082_08415"/>
<organism evidence="2 3">
    <name type="scientific">Vagococcus hydrophili</name>
    <dbReference type="NCBI Taxonomy" id="2714947"/>
    <lineage>
        <taxon>Bacteria</taxon>
        <taxon>Bacillati</taxon>
        <taxon>Bacillota</taxon>
        <taxon>Bacilli</taxon>
        <taxon>Lactobacillales</taxon>
        <taxon>Enterococcaceae</taxon>
        <taxon>Vagococcus</taxon>
    </lineage>
</organism>
<name>A0A6G8AU59_9ENTE</name>
<evidence type="ECO:0000256" key="1">
    <source>
        <dbReference type="SAM" id="Phobius"/>
    </source>
</evidence>
<dbReference type="InterPro" id="IPR021459">
    <property type="entry name" value="GH101-related"/>
</dbReference>
<keyword evidence="1" id="KW-1133">Transmembrane helix</keyword>
<dbReference type="Pfam" id="PF11308">
    <property type="entry name" value="Glyco_hydro_129"/>
    <property type="match status" value="1"/>
</dbReference>
<proteinExistence type="predicted"/>
<reference evidence="2 3" key="1">
    <citation type="submission" date="2020-03" db="EMBL/GenBank/DDBJ databases">
        <title>Vagococcus sp. nov., isolated from beetles.</title>
        <authorList>
            <person name="Hyun D.-W."/>
            <person name="Bae J.-W."/>
        </authorList>
    </citation>
    <scope>NUCLEOTIDE SEQUENCE [LARGE SCALE GENOMIC DNA]</scope>
    <source>
        <strain evidence="2 3">HDW17B</strain>
    </source>
</reference>
<dbReference type="EMBL" id="CP049887">
    <property type="protein sequence ID" value="QIL48520.1"/>
    <property type="molecule type" value="Genomic_DNA"/>
</dbReference>
<evidence type="ECO:0000313" key="3">
    <source>
        <dbReference type="Proteomes" id="UP000501747"/>
    </source>
</evidence>
<dbReference type="Proteomes" id="UP000501747">
    <property type="component" value="Chromosome"/>
</dbReference>
<dbReference type="RefSeq" id="WP_166034659.1">
    <property type="nucleotide sequence ID" value="NZ_CP049887.1"/>
</dbReference>
<evidence type="ECO:0000313" key="2">
    <source>
        <dbReference type="EMBL" id="QIL48520.1"/>
    </source>
</evidence>
<dbReference type="AlphaFoldDB" id="A0A6G8AU59"/>
<feature type="transmembrane region" description="Helical" evidence="1">
    <location>
        <begin position="12"/>
        <end position="33"/>
    </location>
</feature>
<keyword evidence="1" id="KW-0472">Membrane</keyword>
<keyword evidence="1" id="KW-0812">Transmembrane</keyword>